<evidence type="ECO:0000256" key="3">
    <source>
        <dbReference type="ARBA" id="ARBA00023163"/>
    </source>
</evidence>
<dbReference type="PANTHER" id="PTHR43537">
    <property type="entry name" value="TRANSCRIPTIONAL REGULATOR, GNTR FAMILY"/>
    <property type="match status" value="1"/>
</dbReference>
<dbReference type="InterPro" id="IPR036390">
    <property type="entry name" value="WH_DNA-bd_sf"/>
</dbReference>
<keyword evidence="3" id="KW-0804">Transcription</keyword>
<dbReference type="HOGENOM" id="CLU_1106663_0_0_4"/>
<protein>
    <recommendedName>
        <fullName evidence="4">HTH gntR-type domain-containing protein</fullName>
    </recommendedName>
</protein>
<evidence type="ECO:0000313" key="6">
    <source>
        <dbReference type="Proteomes" id="UP000005835"/>
    </source>
</evidence>
<feature type="domain" description="HTH gntR-type" evidence="4">
    <location>
        <begin position="14"/>
        <end position="82"/>
    </location>
</feature>
<evidence type="ECO:0000259" key="4">
    <source>
        <dbReference type="PROSITE" id="PS50949"/>
    </source>
</evidence>
<dbReference type="PRINTS" id="PR00035">
    <property type="entry name" value="HTHGNTR"/>
</dbReference>
<proteinExistence type="predicted"/>
<dbReference type="STRING" id="742823.HMPREF9465_00332"/>
<dbReference type="SMART" id="SM00345">
    <property type="entry name" value="HTH_GNTR"/>
    <property type="match status" value="1"/>
</dbReference>
<dbReference type="GO" id="GO:0003700">
    <property type="term" value="F:DNA-binding transcription factor activity"/>
    <property type="evidence" value="ECO:0007669"/>
    <property type="project" value="InterPro"/>
</dbReference>
<dbReference type="Pfam" id="PF00392">
    <property type="entry name" value="GntR"/>
    <property type="match status" value="1"/>
</dbReference>
<reference evidence="5 6" key="1">
    <citation type="submission" date="2012-05" db="EMBL/GenBank/DDBJ databases">
        <title>The Genome Sequence of Sutterella wadsworthensis 2_1_59BFAA.</title>
        <authorList>
            <consortium name="The Broad Institute Genome Sequencing Platform"/>
            <person name="Earl A."/>
            <person name="Ward D."/>
            <person name="Feldgarden M."/>
            <person name="Gevers D."/>
            <person name="Daigneault M."/>
            <person name="Strauss J."/>
            <person name="Allen-Vercoe E."/>
            <person name="Walker B."/>
            <person name="Young S.K."/>
            <person name="Zeng Q."/>
            <person name="Gargeya S."/>
            <person name="Fitzgerald M."/>
            <person name="Haas B."/>
            <person name="Abouelleil A."/>
            <person name="Alvarado L."/>
            <person name="Arachchi H.M."/>
            <person name="Berlin A.M."/>
            <person name="Chapman S.B."/>
            <person name="Goldberg J."/>
            <person name="Griggs A."/>
            <person name="Gujja S."/>
            <person name="Hansen M."/>
            <person name="Howarth C."/>
            <person name="Imamovic A."/>
            <person name="Larimer J."/>
            <person name="McCowen C."/>
            <person name="Montmayeur A."/>
            <person name="Murphy C."/>
            <person name="Neiman D."/>
            <person name="Pearson M."/>
            <person name="Priest M."/>
            <person name="Roberts A."/>
            <person name="Saif S."/>
            <person name="Shea T."/>
            <person name="Sisk P."/>
            <person name="Sykes S."/>
            <person name="Wortman J."/>
            <person name="Nusbaum C."/>
            <person name="Birren B."/>
        </authorList>
    </citation>
    <scope>NUCLEOTIDE SEQUENCE [LARGE SCALE GENOMIC DNA]</scope>
    <source>
        <strain evidence="5 6">2_1_59BFAA</strain>
    </source>
</reference>
<dbReference type="PATRIC" id="fig|742823.3.peg.328"/>
<dbReference type="InterPro" id="IPR000524">
    <property type="entry name" value="Tscrpt_reg_HTH_GntR"/>
</dbReference>
<dbReference type="InterPro" id="IPR036388">
    <property type="entry name" value="WH-like_DNA-bd_sf"/>
</dbReference>
<gene>
    <name evidence="5" type="ORF">HMPREF9465_00332</name>
</gene>
<keyword evidence="2" id="KW-0238">DNA-binding</keyword>
<organism evidence="5 6">
    <name type="scientific">Sutterella wadsworthensis 2_1_59BFAA</name>
    <dbReference type="NCBI Taxonomy" id="742823"/>
    <lineage>
        <taxon>Bacteria</taxon>
        <taxon>Pseudomonadati</taxon>
        <taxon>Pseudomonadota</taxon>
        <taxon>Betaproteobacteria</taxon>
        <taxon>Burkholderiales</taxon>
        <taxon>Sutterellaceae</taxon>
        <taxon>Sutterella</taxon>
    </lineage>
</organism>
<sequence>MTRAAVRERAQARRAADAAFREAFDAYMFECFAKPGFKLESEAQLAERFGVTRYKVRKAIEALNQAGVLERVKHGGSTVRSVTPEELADRADRLLSVAGLPAEEFEDAVSDLVCGLVPVIMDKVDPEKLAGLETLVETVGAARTPAERRSAVFDFLTGLAAVDGNRYTALCVSLAVRQAARREAYDLRLDPAELAAVCRGVLKELMKGRRKKVVAELEDLFGLVFPKRAELKKAEKTEKSEKAEKAEKGGK</sequence>
<dbReference type="GO" id="GO:0003677">
    <property type="term" value="F:DNA binding"/>
    <property type="evidence" value="ECO:0007669"/>
    <property type="project" value="UniProtKB-KW"/>
</dbReference>
<name>K1JZM9_9BURK</name>
<dbReference type="PANTHER" id="PTHR43537:SF5">
    <property type="entry name" value="UXU OPERON TRANSCRIPTIONAL REGULATOR"/>
    <property type="match status" value="1"/>
</dbReference>
<keyword evidence="6" id="KW-1185">Reference proteome</keyword>
<dbReference type="Gene3D" id="1.10.10.10">
    <property type="entry name" value="Winged helix-like DNA-binding domain superfamily/Winged helix DNA-binding domain"/>
    <property type="match status" value="1"/>
</dbReference>
<dbReference type="EMBL" id="ADMG01000010">
    <property type="protein sequence ID" value="EKB32038.1"/>
    <property type="molecule type" value="Genomic_DNA"/>
</dbReference>
<evidence type="ECO:0000256" key="1">
    <source>
        <dbReference type="ARBA" id="ARBA00023015"/>
    </source>
</evidence>
<accession>K1JZM9</accession>
<dbReference type="SUPFAM" id="SSF46785">
    <property type="entry name" value="Winged helix' DNA-binding domain"/>
    <property type="match status" value="1"/>
</dbReference>
<comment type="caution">
    <text evidence="5">The sequence shown here is derived from an EMBL/GenBank/DDBJ whole genome shotgun (WGS) entry which is preliminary data.</text>
</comment>
<evidence type="ECO:0000256" key="2">
    <source>
        <dbReference type="ARBA" id="ARBA00023125"/>
    </source>
</evidence>
<dbReference type="AlphaFoldDB" id="K1JZM9"/>
<dbReference type="RefSeq" id="WP_005433482.1">
    <property type="nucleotide sequence ID" value="NZ_JH815513.1"/>
</dbReference>
<dbReference type="Proteomes" id="UP000005835">
    <property type="component" value="Unassembled WGS sequence"/>
</dbReference>
<keyword evidence="1" id="KW-0805">Transcription regulation</keyword>
<evidence type="ECO:0000313" key="5">
    <source>
        <dbReference type="EMBL" id="EKB32038.1"/>
    </source>
</evidence>
<dbReference type="PROSITE" id="PS50949">
    <property type="entry name" value="HTH_GNTR"/>
    <property type="match status" value="1"/>
</dbReference>